<dbReference type="InterPro" id="IPR002347">
    <property type="entry name" value="SDR_fam"/>
</dbReference>
<evidence type="ECO:0000256" key="2">
    <source>
        <dbReference type="ARBA" id="ARBA00023002"/>
    </source>
</evidence>
<dbReference type="PRINTS" id="PR00081">
    <property type="entry name" value="GDHRDH"/>
</dbReference>
<reference evidence="4" key="1">
    <citation type="submission" date="2021-10" db="EMBL/GenBank/DDBJ databases">
        <authorList>
            <person name="Piombo E."/>
        </authorList>
    </citation>
    <scope>NUCLEOTIDE SEQUENCE</scope>
</reference>
<evidence type="ECO:0000256" key="1">
    <source>
        <dbReference type="ARBA" id="ARBA00006484"/>
    </source>
</evidence>
<dbReference type="OrthoDB" id="2102561at2759"/>
<dbReference type="GO" id="GO:0004806">
    <property type="term" value="F:triacylglycerol lipase activity"/>
    <property type="evidence" value="ECO:0007669"/>
    <property type="project" value="TreeGrafter"/>
</dbReference>
<dbReference type="GO" id="GO:0019433">
    <property type="term" value="P:triglyceride catabolic process"/>
    <property type="evidence" value="ECO:0007669"/>
    <property type="project" value="TreeGrafter"/>
</dbReference>
<gene>
    <name evidence="4" type="ORF">CRHIZ90672A_00010735</name>
</gene>
<dbReference type="Pfam" id="PF00106">
    <property type="entry name" value="adh_short"/>
    <property type="match status" value="1"/>
</dbReference>
<dbReference type="GO" id="GO:0006654">
    <property type="term" value="P:phosphatidic acid biosynthetic process"/>
    <property type="evidence" value="ECO:0007669"/>
    <property type="project" value="TreeGrafter"/>
</dbReference>
<accession>A0A9N9VLG7</accession>
<keyword evidence="5" id="KW-1185">Reference proteome</keyword>
<dbReference type="Proteomes" id="UP000696573">
    <property type="component" value="Unassembled WGS sequence"/>
</dbReference>
<proteinExistence type="inferred from homology"/>
<dbReference type="AlphaFoldDB" id="A0A9N9VLG7"/>
<dbReference type="EMBL" id="CABFNQ020000732">
    <property type="protein sequence ID" value="CAH0028487.1"/>
    <property type="molecule type" value="Genomic_DNA"/>
</dbReference>
<dbReference type="Gene3D" id="3.40.50.720">
    <property type="entry name" value="NAD(P)-binding Rossmann-like Domain"/>
    <property type="match status" value="1"/>
</dbReference>
<comment type="caution">
    <text evidence="4">The sequence shown here is derived from an EMBL/GenBank/DDBJ whole genome shotgun (WGS) entry which is preliminary data.</text>
</comment>
<name>A0A9N9VLG7_9HYPO</name>
<dbReference type="CDD" id="cd05374">
    <property type="entry name" value="17beta-HSD-like_SDR_c"/>
    <property type="match status" value="1"/>
</dbReference>
<dbReference type="PANTHER" id="PTHR44169:SF6">
    <property type="entry name" value="NADPH-DEPENDENT 1-ACYLDIHYDROXYACETONE PHOSPHATE REDUCTASE"/>
    <property type="match status" value="1"/>
</dbReference>
<dbReference type="InterPro" id="IPR036291">
    <property type="entry name" value="NAD(P)-bd_dom_sf"/>
</dbReference>
<dbReference type="GO" id="GO:0000140">
    <property type="term" value="F:acylglycerone-phosphate reductase (NADP+) activity"/>
    <property type="evidence" value="ECO:0007669"/>
    <property type="project" value="TreeGrafter"/>
</dbReference>
<dbReference type="GO" id="GO:0005811">
    <property type="term" value="C:lipid droplet"/>
    <property type="evidence" value="ECO:0007669"/>
    <property type="project" value="TreeGrafter"/>
</dbReference>
<evidence type="ECO:0000256" key="3">
    <source>
        <dbReference type="RuleBase" id="RU000363"/>
    </source>
</evidence>
<keyword evidence="2" id="KW-0560">Oxidoreductase</keyword>
<evidence type="ECO:0000313" key="5">
    <source>
        <dbReference type="Proteomes" id="UP000696573"/>
    </source>
</evidence>
<protein>
    <recommendedName>
        <fullName evidence="6">NADPH-dependent 1-acyldihydroxyacetone phosphate reductase</fullName>
    </recommendedName>
</protein>
<dbReference type="GO" id="GO:0005783">
    <property type="term" value="C:endoplasmic reticulum"/>
    <property type="evidence" value="ECO:0007669"/>
    <property type="project" value="TreeGrafter"/>
</dbReference>
<dbReference type="SUPFAM" id="SSF51735">
    <property type="entry name" value="NAD(P)-binding Rossmann-fold domains"/>
    <property type="match status" value="1"/>
</dbReference>
<dbReference type="PRINTS" id="PR00080">
    <property type="entry name" value="SDRFAMILY"/>
</dbReference>
<comment type="similarity">
    <text evidence="1 3">Belongs to the short-chain dehydrogenases/reductases (SDR) family.</text>
</comment>
<evidence type="ECO:0008006" key="6">
    <source>
        <dbReference type="Google" id="ProtNLM"/>
    </source>
</evidence>
<sequence length="315" mass="34863">MDVSQSAKTVLVTGCTPGGIGYESCKSFQLRGIVSALPILINGPFLIECKGCTVIATARRPEVLQELAGSGMIVLPLDVTDSKSIAACKNQVEEITGGRLDILVNNAGVSHTIPAADIDMDDVRKTFETNVFGVMAMTQTFLDLLISAKGIVVNMSSLASITPYVYGSVFCATKGAINSYSRTLRQELRPFGVRVMVVMTGFVKTTSGTKVYRELPENSIYKVVEDAYLRKLRYSENTSKMSAQDFSAQLVERVLEDKSWFWPIFGQKNDWIWLGGSASLARWATWIGEWVLDTVLYRRFGLDVLERIVTQRQLK</sequence>
<evidence type="ECO:0000313" key="4">
    <source>
        <dbReference type="EMBL" id="CAH0028487.1"/>
    </source>
</evidence>
<organism evidence="4 5">
    <name type="scientific">Clonostachys rhizophaga</name>
    <dbReference type="NCBI Taxonomy" id="160324"/>
    <lineage>
        <taxon>Eukaryota</taxon>
        <taxon>Fungi</taxon>
        <taxon>Dikarya</taxon>
        <taxon>Ascomycota</taxon>
        <taxon>Pezizomycotina</taxon>
        <taxon>Sordariomycetes</taxon>
        <taxon>Hypocreomycetidae</taxon>
        <taxon>Hypocreales</taxon>
        <taxon>Bionectriaceae</taxon>
        <taxon>Clonostachys</taxon>
    </lineage>
</organism>
<dbReference type="PANTHER" id="PTHR44169">
    <property type="entry name" value="NADPH-DEPENDENT 1-ACYLDIHYDROXYACETONE PHOSPHATE REDUCTASE"/>
    <property type="match status" value="1"/>
</dbReference>